<dbReference type="InterPro" id="IPR007921">
    <property type="entry name" value="CHAP_dom"/>
</dbReference>
<evidence type="ECO:0000313" key="4">
    <source>
        <dbReference type="Proteomes" id="UP000193498"/>
    </source>
</evidence>
<dbReference type="Proteomes" id="UP000193498">
    <property type="component" value="Unassembled WGS sequence"/>
</dbReference>
<accession>A0A1Y1ZBP9</accession>
<name>A0A1Y1ZBP9_9FUNG</name>
<protein>
    <recommendedName>
        <fullName evidence="2">Peptidase C51 domain-containing protein</fullName>
    </recommendedName>
</protein>
<dbReference type="InterPro" id="IPR038765">
    <property type="entry name" value="Papain-like_cys_pep_sf"/>
</dbReference>
<feature type="chain" id="PRO_5012824509" description="Peptidase C51 domain-containing protein" evidence="1">
    <location>
        <begin position="20"/>
        <end position="174"/>
    </location>
</feature>
<keyword evidence="4" id="KW-1185">Reference proteome</keyword>
<dbReference type="EMBL" id="MCFE01000006">
    <property type="protein sequence ID" value="ORY07711.1"/>
    <property type="molecule type" value="Genomic_DNA"/>
</dbReference>
<proteinExistence type="predicted"/>
<dbReference type="AlphaFoldDB" id="A0A1Y1ZBP9"/>
<evidence type="ECO:0000259" key="2">
    <source>
        <dbReference type="PROSITE" id="PS50911"/>
    </source>
</evidence>
<organism evidence="3 4">
    <name type="scientific">Basidiobolus meristosporus CBS 931.73</name>
    <dbReference type="NCBI Taxonomy" id="1314790"/>
    <lineage>
        <taxon>Eukaryota</taxon>
        <taxon>Fungi</taxon>
        <taxon>Fungi incertae sedis</taxon>
        <taxon>Zoopagomycota</taxon>
        <taxon>Entomophthoromycotina</taxon>
        <taxon>Basidiobolomycetes</taxon>
        <taxon>Basidiobolales</taxon>
        <taxon>Basidiobolaceae</taxon>
        <taxon>Basidiobolus</taxon>
    </lineage>
</organism>
<dbReference type="PROSITE" id="PS50911">
    <property type="entry name" value="CHAP"/>
    <property type="match status" value="1"/>
</dbReference>
<dbReference type="SUPFAM" id="SSF54001">
    <property type="entry name" value="Cysteine proteinases"/>
    <property type="match status" value="1"/>
</dbReference>
<gene>
    <name evidence="3" type="ORF">K493DRAFT_295347</name>
</gene>
<keyword evidence="1" id="KW-0732">Signal</keyword>
<sequence length="174" mass="19609">MHFLRIIAIFSSLGVFLQALPLRDFRTKDLASDRFHDLAEIRITKGDGDDHNNDGTGGYLDFQFKNGQCTDWADARYFELTGHHIDWSGDASSWPRKARKSTGWVVSERPQVPSIIVIPPRAQGTGSPGHVAIVEEINSDGTVYTSNFNYNGGPYKKTFANFHTDDGVYFIWHE</sequence>
<feature type="domain" description="Peptidase C51" evidence="2">
    <location>
        <begin position="44"/>
        <end position="172"/>
    </location>
</feature>
<dbReference type="Pfam" id="PF05257">
    <property type="entry name" value="CHAP"/>
    <property type="match status" value="1"/>
</dbReference>
<evidence type="ECO:0000313" key="3">
    <source>
        <dbReference type="EMBL" id="ORY07711.1"/>
    </source>
</evidence>
<dbReference type="InParanoid" id="A0A1Y1ZBP9"/>
<feature type="signal peptide" evidence="1">
    <location>
        <begin position="1"/>
        <end position="19"/>
    </location>
</feature>
<dbReference type="Gene3D" id="3.90.1720.10">
    <property type="entry name" value="endopeptidase domain like (from Nostoc punctiforme)"/>
    <property type="match status" value="1"/>
</dbReference>
<evidence type="ECO:0000256" key="1">
    <source>
        <dbReference type="SAM" id="SignalP"/>
    </source>
</evidence>
<reference evidence="3 4" key="1">
    <citation type="submission" date="2016-07" db="EMBL/GenBank/DDBJ databases">
        <title>Pervasive Adenine N6-methylation of Active Genes in Fungi.</title>
        <authorList>
            <consortium name="DOE Joint Genome Institute"/>
            <person name="Mondo S.J."/>
            <person name="Dannebaum R.O."/>
            <person name="Kuo R.C."/>
            <person name="Labutti K."/>
            <person name="Haridas S."/>
            <person name="Kuo A."/>
            <person name="Salamov A."/>
            <person name="Ahrendt S.R."/>
            <person name="Lipzen A."/>
            <person name="Sullivan W."/>
            <person name="Andreopoulos W.B."/>
            <person name="Clum A."/>
            <person name="Lindquist E."/>
            <person name="Daum C."/>
            <person name="Ramamoorthy G.K."/>
            <person name="Gryganskyi A."/>
            <person name="Culley D."/>
            <person name="Magnuson J.K."/>
            <person name="James T.Y."/>
            <person name="O'Malley M.A."/>
            <person name="Stajich J.E."/>
            <person name="Spatafora J.W."/>
            <person name="Visel A."/>
            <person name="Grigoriev I.V."/>
        </authorList>
    </citation>
    <scope>NUCLEOTIDE SEQUENCE [LARGE SCALE GENOMIC DNA]</scope>
    <source>
        <strain evidence="3 4">CBS 931.73</strain>
    </source>
</reference>
<comment type="caution">
    <text evidence="3">The sequence shown here is derived from an EMBL/GenBank/DDBJ whole genome shotgun (WGS) entry which is preliminary data.</text>
</comment>